<protein>
    <submittedName>
        <fullName evidence="1">Uncharacterized protein</fullName>
    </submittedName>
</protein>
<gene>
    <name evidence="1" type="ORF">ERS007739_05359</name>
</gene>
<dbReference type="AlphaFoldDB" id="A0A916PHN0"/>
<comment type="caution">
    <text evidence="1">The sequence shown here is derived from an EMBL/GenBank/DDBJ whole genome shotgun (WGS) entry which is preliminary data.</text>
</comment>
<proteinExistence type="predicted"/>
<evidence type="ECO:0000313" key="2">
    <source>
        <dbReference type="Proteomes" id="UP000039021"/>
    </source>
</evidence>
<name>A0A916PHN0_MYCTX</name>
<organism evidence="1 2">
    <name type="scientific">Mycobacterium tuberculosis</name>
    <dbReference type="NCBI Taxonomy" id="1773"/>
    <lineage>
        <taxon>Bacteria</taxon>
        <taxon>Bacillati</taxon>
        <taxon>Actinomycetota</taxon>
        <taxon>Actinomycetes</taxon>
        <taxon>Mycobacteriales</taxon>
        <taxon>Mycobacteriaceae</taxon>
        <taxon>Mycobacterium</taxon>
        <taxon>Mycobacterium tuberculosis complex</taxon>
    </lineage>
</organism>
<sequence>MVPTTHTTLSSTPACAHIRRALLALASASSTEYTLASGAARAIRSAP</sequence>
<evidence type="ECO:0000313" key="1">
    <source>
        <dbReference type="EMBL" id="CPB65635.1"/>
    </source>
</evidence>
<dbReference type="EMBL" id="CSBK01004196">
    <property type="protein sequence ID" value="CPB65635.1"/>
    <property type="molecule type" value="Genomic_DNA"/>
</dbReference>
<reference evidence="2" key="1">
    <citation type="submission" date="2015-03" db="EMBL/GenBank/DDBJ databases">
        <authorList>
            <consortium name="Pathogen Informatics"/>
        </authorList>
    </citation>
    <scope>NUCLEOTIDE SEQUENCE [LARGE SCALE GENOMIC DNA]</scope>
    <source>
        <strain evidence="2">N09902308</strain>
    </source>
</reference>
<accession>A0A916PHN0</accession>
<dbReference type="Proteomes" id="UP000039021">
    <property type="component" value="Unassembled WGS sequence"/>
</dbReference>